<dbReference type="RefSeq" id="WP_302036158.1">
    <property type="nucleotide sequence ID" value="NZ_JAUKPO010000001.1"/>
</dbReference>
<dbReference type="Proteomes" id="UP001168528">
    <property type="component" value="Unassembled WGS sequence"/>
</dbReference>
<comment type="caution">
    <text evidence="1">The sequence shown here is derived from an EMBL/GenBank/DDBJ whole genome shotgun (WGS) entry which is preliminary data.</text>
</comment>
<organism evidence="1 2">
    <name type="scientific">Rhodocytophaga aerolata</name>
    <dbReference type="NCBI Taxonomy" id="455078"/>
    <lineage>
        <taxon>Bacteria</taxon>
        <taxon>Pseudomonadati</taxon>
        <taxon>Bacteroidota</taxon>
        <taxon>Cytophagia</taxon>
        <taxon>Cytophagales</taxon>
        <taxon>Rhodocytophagaceae</taxon>
        <taxon>Rhodocytophaga</taxon>
    </lineage>
</organism>
<reference evidence="1" key="1">
    <citation type="submission" date="2023-07" db="EMBL/GenBank/DDBJ databases">
        <title>The genome sequence of Rhodocytophaga aerolata KACC 12507.</title>
        <authorList>
            <person name="Zhang X."/>
        </authorList>
    </citation>
    <scope>NUCLEOTIDE SEQUENCE</scope>
    <source>
        <strain evidence="1">KACC 12507</strain>
    </source>
</reference>
<name>A0ABT8R0A7_9BACT</name>
<sequence length="323" mass="35933">MINQLYIGKIVFCLLFVLLNFGKSFSQTPLLVEVEQSCTYTGEPINGELYEFRSSSEANMVVRRIMEAVGLKPRFELKAANVDNAAAVIYNSKRYILYSQNFISQIEGATRTNWAAISILAHEIGHHLNGHTLDHAGSRPSSELEADEFSGFVLRKMGASLHEAQAAMRVLAADEGSYTHPAKNARLEAISVGWKQADETVSTEVIARQQETPQQETVAQQYPSVEEPVYQPEVQPKTGIDKQHLIGKVVFNHAASEDYYLTKNLNLIKVGQNGIAVVGKIAKSTNEDFPLVIYNDQKKYIYVSKNGDLYNADGDKIGYTTHI</sequence>
<accession>A0ABT8R0A7</accession>
<dbReference type="Gene3D" id="3.30.2010.10">
    <property type="entry name" value="Metalloproteases ('zincins'), catalytic domain"/>
    <property type="match status" value="1"/>
</dbReference>
<proteinExistence type="predicted"/>
<evidence type="ECO:0000313" key="1">
    <source>
        <dbReference type="EMBL" id="MDO1445369.1"/>
    </source>
</evidence>
<keyword evidence="2" id="KW-1185">Reference proteome</keyword>
<protein>
    <submittedName>
        <fullName evidence="1">Membrane-binding protein</fullName>
    </submittedName>
</protein>
<evidence type="ECO:0000313" key="2">
    <source>
        <dbReference type="Proteomes" id="UP001168528"/>
    </source>
</evidence>
<gene>
    <name evidence="1" type="ORF">Q0590_03855</name>
</gene>
<dbReference type="EMBL" id="JAUKPO010000001">
    <property type="protein sequence ID" value="MDO1445369.1"/>
    <property type="molecule type" value="Genomic_DNA"/>
</dbReference>